<keyword evidence="5" id="KW-0732">Signal</keyword>
<sequence>MTDTKYCLIVVLTFVALSLQQDPVLDFCRRWAHQTTVVDGRLYIDGGRVAYNNLAYNYTNEWLLFSDLKSRSEVGFPMQHANLSKPANIPNLSGGYLWADEVNKCFYQFGGEFDDGVTPKEFSIWTYDVLLNQWNSTKTISTEKIWQRPSYGAGAQAESRGLGFYYGGWVSNKTTPGWKGPPMALSSIVQYSFTTGNLKNSTHPDGIGRAEGQMVFLPVSDGGILIYFGGIEDPYHNGSYTAAPMNKIHIYDVNSGKWYSQTATGDIPLARRQFCAGVAWPDDRSSFNIYLYGGYGFGTPAAFDDVYILSLPSFKWVKGYPLGGADTNQFGHGGCSANLVTPDQMMVIGGWFPNTTFGDCDAQDAQGQHNMVLGNNTGKQENGLWDKYDPKLSTYAVPTLVVSAVGGGTTGGATVTAPATWDHNDLKVYYKLNPSFTSRSATRSVPATATSSSPTSSPKKTNVGAIAGGTVGGLAVLIAILGLILFCLHRRKRANQAQTQHPSAPPAELDITPFPQEMATTATTKYVAAHERSFSYDQSSGVGPGQSRTTSYDQTSPHTPVPPQQHQTTSYQPLPQYSSPRDAEYVQQSQSPLRSPHHHAELFLPNDPGASNAQYESHSQHSSPPVGSRPRQYSQPSPISPQPLYGAPPQNQVYYPPPQDPDQHQQQTHHYASDHRGSPTGTQYSGETQHGNTPNISTMTTPAQFYAQPAPARSSEPYRTTSQMATSNHMEYMLEMEEAQRQRPQ</sequence>
<dbReference type="OrthoDB" id="10251809at2759"/>
<dbReference type="PANTHER" id="PTHR47435">
    <property type="entry name" value="KELCH REPEAT PROTEIN (AFU_ORTHOLOGUE AFUA_5G12780)"/>
    <property type="match status" value="1"/>
</dbReference>
<dbReference type="CDD" id="cd12087">
    <property type="entry name" value="TM_EGFR-like"/>
    <property type="match status" value="1"/>
</dbReference>
<feature type="compositionally biased region" description="Low complexity" evidence="3">
    <location>
        <begin position="554"/>
        <end position="570"/>
    </location>
</feature>
<reference evidence="6" key="1">
    <citation type="journal article" date="2021" name="Nat. Commun.">
        <title>Genetic determinants of endophytism in the Arabidopsis root mycobiome.</title>
        <authorList>
            <person name="Mesny F."/>
            <person name="Miyauchi S."/>
            <person name="Thiergart T."/>
            <person name="Pickel B."/>
            <person name="Atanasova L."/>
            <person name="Karlsson M."/>
            <person name="Huettel B."/>
            <person name="Barry K.W."/>
            <person name="Haridas S."/>
            <person name="Chen C."/>
            <person name="Bauer D."/>
            <person name="Andreopoulos W."/>
            <person name="Pangilinan J."/>
            <person name="LaButti K."/>
            <person name="Riley R."/>
            <person name="Lipzen A."/>
            <person name="Clum A."/>
            <person name="Drula E."/>
            <person name="Henrissat B."/>
            <person name="Kohler A."/>
            <person name="Grigoriev I.V."/>
            <person name="Martin F.M."/>
            <person name="Hacquard S."/>
        </authorList>
    </citation>
    <scope>NUCLEOTIDE SEQUENCE</scope>
    <source>
        <strain evidence="6">MPI-SDFR-AT-0120</strain>
    </source>
</reference>
<dbReference type="PANTHER" id="PTHR47435:SF4">
    <property type="entry name" value="KELCH REPEAT PROTEIN (AFU_ORTHOLOGUE AFUA_5G12780)"/>
    <property type="match status" value="1"/>
</dbReference>
<organism evidence="6 7">
    <name type="scientific">Paraphoma chrysanthemicola</name>
    <dbReference type="NCBI Taxonomy" id="798071"/>
    <lineage>
        <taxon>Eukaryota</taxon>
        <taxon>Fungi</taxon>
        <taxon>Dikarya</taxon>
        <taxon>Ascomycota</taxon>
        <taxon>Pezizomycotina</taxon>
        <taxon>Dothideomycetes</taxon>
        <taxon>Pleosporomycetidae</taxon>
        <taxon>Pleosporales</taxon>
        <taxon>Pleosporineae</taxon>
        <taxon>Phaeosphaeriaceae</taxon>
        <taxon>Paraphoma</taxon>
    </lineage>
</organism>
<protein>
    <recommendedName>
        <fullName evidence="8">Cell wall anchored protein</fullName>
    </recommendedName>
</protein>
<keyword evidence="4" id="KW-0472">Membrane</keyword>
<dbReference type="Gene3D" id="2.120.10.80">
    <property type="entry name" value="Kelch-type beta propeller"/>
    <property type="match status" value="1"/>
</dbReference>
<evidence type="ECO:0000313" key="7">
    <source>
        <dbReference type="Proteomes" id="UP000813461"/>
    </source>
</evidence>
<feature type="compositionally biased region" description="Polar residues" evidence="3">
    <location>
        <begin position="679"/>
        <end position="703"/>
    </location>
</feature>
<feature type="compositionally biased region" description="Low complexity" evidence="3">
    <location>
        <begin position="628"/>
        <end position="637"/>
    </location>
</feature>
<evidence type="ECO:0008006" key="8">
    <source>
        <dbReference type="Google" id="ProtNLM"/>
    </source>
</evidence>
<evidence type="ECO:0000256" key="1">
    <source>
        <dbReference type="ARBA" id="ARBA00022737"/>
    </source>
</evidence>
<feature type="compositionally biased region" description="Low complexity" evidence="3">
    <location>
        <begin position="441"/>
        <end position="458"/>
    </location>
</feature>
<feature type="chain" id="PRO_5035464887" description="Cell wall anchored protein" evidence="5">
    <location>
        <begin position="21"/>
        <end position="745"/>
    </location>
</feature>
<feature type="compositionally biased region" description="Polar residues" evidence="3">
    <location>
        <begin position="609"/>
        <end position="625"/>
    </location>
</feature>
<feature type="compositionally biased region" description="Polar residues" evidence="3">
    <location>
        <begin position="717"/>
        <end position="729"/>
    </location>
</feature>
<evidence type="ECO:0000256" key="4">
    <source>
        <dbReference type="SAM" id="Phobius"/>
    </source>
</evidence>
<comment type="caution">
    <text evidence="6">The sequence shown here is derived from an EMBL/GenBank/DDBJ whole genome shotgun (WGS) entry which is preliminary data.</text>
</comment>
<keyword evidence="4" id="KW-1133">Transmembrane helix</keyword>
<dbReference type="Gene3D" id="1.20.5.510">
    <property type="entry name" value="Single helix bin"/>
    <property type="match status" value="1"/>
</dbReference>
<evidence type="ECO:0000256" key="2">
    <source>
        <dbReference type="ARBA" id="ARBA00023004"/>
    </source>
</evidence>
<feature type="signal peptide" evidence="5">
    <location>
        <begin position="1"/>
        <end position="20"/>
    </location>
</feature>
<feature type="transmembrane region" description="Helical" evidence="4">
    <location>
        <begin position="463"/>
        <end position="488"/>
    </location>
</feature>
<keyword evidence="7" id="KW-1185">Reference proteome</keyword>
<evidence type="ECO:0000313" key="6">
    <source>
        <dbReference type="EMBL" id="KAH7094816.1"/>
    </source>
</evidence>
<dbReference type="EMBL" id="JAGMVJ010000001">
    <property type="protein sequence ID" value="KAH7094816.1"/>
    <property type="molecule type" value="Genomic_DNA"/>
</dbReference>
<gene>
    <name evidence="6" type="ORF">FB567DRAFT_586167</name>
</gene>
<dbReference type="InterPro" id="IPR015915">
    <property type="entry name" value="Kelch-typ_b-propeller"/>
</dbReference>
<feature type="region of interest" description="Disordered" evidence="3">
    <location>
        <begin position="441"/>
        <end position="461"/>
    </location>
</feature>
<keyword evidence="1" id="KW-0677">Repeat</keyword>
<keyword evidence="4" id="KW-0812">Transmembrane</keyword>
<dbReference type="Proteomes" id="UP000813461">
    <property type="component" value="Unassembled WGS sequence"/>
</dbReference>
<evidence type="ECO:0000256" key="5">
    <source>
        <dbReference type="SAM" id="SignalP"/>
    </source>
</evidence>
<dbReference type="InterPro" id="IPR011043">
    <property type="entry name" value="Gal_Oxase/kelch_b-propeller"/>
</dbReference>
<dbReference type="SUPFAM" id="SSF50965">
    <property type="entry name" value="Galactose oxidase, central domain"/>
    <property type="match status" value="1"/>
</dbReference>
<evidence type="ECO:0000256" key="3">
    <source>
        <dbReference type="SAM" id="MobiDB-lite"/>
    </source>
</evidence>
<feature type="region of interest" description="Disordered" evidence="3">
    <location>
        <begin position="535"/>
        <end position="745"/>
    </location>
</feature>
<proteinExistence type="predicted"/>
<feature type="compositionally biased region" description="Polar residues" evidence="3">
    <location>
        <begin position="535"/>
        <end position="553"/>
    </location>
</feature>
<dbReference type="AlphaFoldDB" id="A0A8K0RJB8"/>
<keyword evidence="2" id="KW-0408">Iron</keyword>
<name>A0A8K0RJB8_9PLEO</name>
<accession>A0A8K0RJB8</accession>
<dbReference type="GO" id="GO:0019760">
    <property type="term" value="P:glucosinolate metabolic process"/>
    <property type="evidence" value="ECO:0007669"/>
    <property type="project" value="UniProtKB-ARBA"/>
</dbReference>